<keyword evidence="2" id="KW-0808">Transferase</keyword>
<accession>A0ABW1T0P6</accession>
<evidence type="ECO:0000313" key="3">
    <source>
        <dbReference type="Proteomes" id="UP001596138"/>
    </source>
</evidence>
<keyword evidence="3" id="KW-1185">Reference proteome</keyword>
<dbReference type="SUPFAM" id="SSF55729">
    <property type="entry name" value="Acyl-CoA N-acyltransferases (Nat)"/>
    <property type="match status" value="1"/>
</dbReference>
<organism evidence="2 3">
    <name type="scientific">Longivirga aurantiaca</name>
    <dbReference type="NCBI Taxonomy" id="1837743"/>
    <lineage>
        <taxon>Bacteria</taxon>
        <taxon>Bacillati</taxon>
        <taxon>Actinomycetota</taxon>
        <taxon>Actinomycetes</taxon>
        <taxon>Sporichthyales</taxon>
        <taxon>Sporichthyaceae</taxon>
        <taxon>Longivirga</taxon>
    </lineage>
</organism>
<feature type="domain" description="N-acetyltransferase" evidence="1">
    <location>
        <begin position="11"/>
        <end position="171"/>
    </location>
</feature>
<name>A0ABW1T0P6_9ACTN</name>
<evidence type="ECO:0000313" key="2">
    <source>
        <dbReference type="EMBL" id="MFC6238109.1"/>
    </source>
</evidence>
<proteinExistence type="predicted"/>
<comment type="caution">
    <text evidence="2">The sequence shown here is derived from an EMBL/GenBank/DDBJ whole genome shotgun (WGS) entry which is preliminary data.</text>
</comment>
<dbReference type="PROSITE" id="PS51186">
    <property type="entry name" value="GNAT"/>
    <property type="match status" value="1"/>
</dbReference>
<dbReference type="GO" id="GO:0016746">
    <property type="term" value="F:acyltransferase activity"/>
    <property type="evidence" value="ECO:0007669"/>
    <property type="project" value="UniProtKB-KW"/>
</dbReference>
<gene>
    <name evidence="2" type="ORF">ACFQGU_09475</name>
</gene>
<dbReference type="RefSeq" id="WP_386766026.1">
    <property type="nucleotide sequence ID" value="NZ_JBHSTI010000008.1"/>
</dbReference>
<dbReference type="Gene3D" id="3.40.630.30">
    <property type="match status" value="1"/>
</dbReference>
<protein>
    <submittedName>
        <fullName evidence="2">GNAT family N-acetyltransferase</fullName>
        <ecNumber evidence="2">2.3.-.-</ecNumber>
    </submittedName>
</protein>
<dbReference type="Proteomes" id="UP001596138">
    <property type="component" value="Unassembled WGS sequence"/>
</dbReference>
<dbReference type="EMBL" id="JBHSTI010000008">
    <property type="protein sequence ID" value="MFC6238109.1"/>
    <property type="molecule type" value="Genomic_DNA"/>
</dbReference>
<dbReference type="PANTHER" id="PTHR43328:SF1">
    <property type="entry name" value="N-ACETYLTRANSFERASE DOMAIN-CONTAINING PROTEIN"/>
    <property type="match status" value="1"/>
</dbReference>
<keyword evidence="2" id="KW-0012">Acyltransferase</keyword>
<reference evidence="3" key="1">
    <citation type="journal article" date="2019" name="Int. J. Syst. Evol. Microbiol.">
        <title>The Global Catalogue of Microorganisms (GCM) 10K type strain sequencing project: providing services to taxonomists for standard genome sequencing and annotation.</title>
        <authorList>
            <consortium name="The Broad Institute Genomics Platform"/>
            <consortium name="The Broad Institute Genome Sequencing Center for Infectious Disease"/>
            <person name="Wu L."/>
            <person name="Ma J."/>
        </authorList>
    </citation>
    <scope>NUCLEOTIDE SEQUENCE [LARGE SCALE GENOMIC DNA]</scope>
    <source>
        <strain evidence="3">CGMCC 4.7317</strain>
    </source>
</reference>
<dbReference type="EC" id="2.3.-.-" evidence="2"/>
<dbReference type="CDD" id="cd04301">
    <property type="entry name" value="NAT_SF"/>
    <property type="match status" value="1"/>
</dbReference>
<dbReference type="Pfam" id="PF13302">
    <property type="entry name" value="Acetyltransf_3"/>
    <property type="match status" value="1"/>
</dbReference>
<sequence>MTAPVLHEGVVTLRPPNRDDRDTRQKHGWWAAIERGFGHVEQDRPMTDAEADAWVEHVLAEATDTWWVIEVQGEAAGVAFLHRFEPEQRRARYAVGLFHPELLGRGIGTATTRAVLRHAFDDLRLAEVELRVLEINDAAVRCYERCGFRVTGRDADTCELHGELYDDFIMTAHAGGWPVAHPAT</sequence>
<dbReference type="InterPro" id="IPR016181">
    <property type="entry name" value="Acyl_CoA_acyltransferase"/>
</dbReference>
<evidence type="ECO:0000259" key="1">
    <source>
        <dbReference type="PROSITE" id="PS51186"/>
    </source>
</evidence>
<dbReference type="PANTHER" id="PTHR43328">
    <property type="entry name" value="ACETYLTRANSFERASE-RELATED"/>
    <property type="match status" value="1"/>
</dbReference>
<dbReference type="InterPro" id="IPR000182">
    <property type="entry name" value="GNAT_dom"/>
</dbReference>